<feature type="region of interest" description="Disordered" evidence="1">
    <location>
        <begin position="445"/>
        <end position="477"/>
    </location>
</feature>
<dbReference type="SUPFAM" id="SSF48065">
    <property type="entry name" value="DBL homology domain (DH-domain)"/>
    <property type="match status" value="1"/>
</dbReference>
<feature type="compositionally biased region" description="Basic and acidic residues" evidence="1">
    <location>
        <begin position="726"/>
        <end position="766"/>
    </location>
</feature>
<dbReference type="GO" id="GO:0043542">
    <property type="term" value="P:endothelial cell migration"/>
    <property type="evidence" value="ECO:0007669"/>
    <property type="project" value="TreeGrafter"/>
</dbReference>
<accession>A0A8J9UA38</accession>
<dbReference type="GO" id="GO:0005085">
    <property type="term" value="F:guanyl-nucleotide exchange factor activity"/>
    <property type="evidence" value="ECO:0007669"/>
    <property type="project" value="InterPro"/>
</dbReference>
<feature type="compositionally biased region" description="Basic and acidic residues" evidence="1">
    <location>
        <begin position="658"/>
        <end position="678"/>
    </location>
</feature>
<feature type="compositionally biased region" description="Polar residues" evidence="1">
    <location>
        <begin position="900"/>
        <end position="910"/>
    </location>
</feature>
<organism evidence="3 4">
    <name type="scientific">Brenthis ino</name>
    <name type="common">lesser marbled fritillary</name>
    <dbReference type="NCBI Taxonomy" id="405034"/>
    <lineage>
        <taxon>Eukaryota</taxon>
        <taxon>Metazoa</taxon>
        <taxon>Ecdysozoa</taxon>
        <taxon>Arthropoda</taxon>
        <taxon>Hexapoda</taxon>
        <taxon>Insecta</taxon>
        <taxon>Pterygota</taxon>
        <taxon>Neoptera</taxon>
        <taxon>Endopterygota</taxon>
        <taxon>Lepidoptera</taxon>
        <taxon>Glossata</taxon>
        <taxon>Ditrysia</taxon>
        <taxon>Papilionoidea</taxon>
        <taxon>Nymphalidae</taxon>
        <taxon>Heliconiinae</taxon>
        <taxon>Argynnini</taxon>
        <taxon>Brenthis</taxon>
    </lineage>
</organism>
<feature type="compositionally biased region" description="Polar residues" evidence="1">
    <location>
        <begin position="500"/>
        <end position="518"/>
    </location>
</feature>
<dbReference type="CDD" id="cd00160">
    <property type="entry name" value="RhoGEF"/>
    <property type="match status" value="1"/>
</dbReference>
<sequence>MTKKIKTNELTIILALPAEEQSRQAVIRELIHTEAEYIKHLMAIVEVFIAAAHAIQDRGKMLGICTSKLFSNLPDLLNSSLHFWNLTFIPMIEDAVNCERPFDTDLMAHGFACFKQLLWAYEKFVVDQSKLLEYYRKCQNDAEFNVYLAWCHSQKECNRLQLNDFLVKPMQRLTKYGLILHRIANHTDSEYERSSVEAMETSAKNYVVELNRCVRQHEELEKIIELENMLIAYDMILKDEEVEKIDVRVFLLTDMLLVCRKLTKGNQFKLIRPKYMIDKLVQISKFDKHNRDLTGLAYIMVDDVGSSYASFILSETPKDPNPQLTLKTWENKVKEAKLTYELTVWVARNPNRDITRQEVDSNAEYTRTRHTTEEGTIEHEARERVATMVQQSMGASYDRNLSPLSLTTDSFDGSLSIYNKIVVGVSARPPIPGKKCNIVHRTSTVFSSGSTPRNSRLSSFQQSTSAHSHDEPQAGPSRLLHRASTSVEHHLPPVPDANEGSPSITVSDSETVSVQAPTLNPVPIKNADSRERSSSAHSTLRVQPQNNVATLIYSLPDLTIEPSTPRTISSPTQPTASERMYQSHQEILQRNRLMACQNQQYLSPDHRGSSYPPPSPTRASLKRGFAFSYTAKNPPLTKMGHVTSQSQMQLDAISTSSGKDEKTSPKAKSSTEKSDKKSKLTSTSRRKKTEEEVKPDASPSRKEESPSRREVINDTFKRQGSSCSSYKDESPGTSFRDESPGASFRDESTSPSHKDESQEASYREGSPDQSISKSPSPRLKDDRSKPVVGPSIEKYSVPDQQPDSSGLEKSDTPDSNLRDDDEDLAGRRESKSSDSIQKEKSLSFSFKDESYDSSHREESFSLSHRDETPSSDRKETSSPTTRSVSVEPHGKEGSVKKQNDSLYSNESMQSPEILEDSNIKDSPDLSHKTEASSVICKEDNYKGTIDTINKYICLECGQACDEYRDQDEESIWNVWLCSEHANSSHKKGEAVLVPSYRCRFSSSSTSSIQTHEDLSSSTSKATDVDINIKYEVFSSSSSSVHAQEEPDERCQAVPSPTSPQTALEPGPSYEEREESTSSSSKDEKVF</sequence>
<proteinExistence type="predicted"/>
<feature type="compositionally biased region" description="Basic and acidic residues" evidence="1">
    <location>
        <begin position="917"/>
        <end position="932"/>
    </location>
</feature>
<protein>
    <recommendedName>
        <fullName evidence="2">DH domain-containing protein</fullName>
    </recommendedName>
</protein>
<dbReference type="AlphaFoldDB" id="A0A8J9UA38"/>
<feature type="compositionally biased region" description="Basic and acidic residues" evidence="1">
    <location>
        <begin position="888"/>
        <end position="899"/>
    </location>
</feature>
<dbReference type="OrthoDB" id="5585231at2759"/>
<keyword evidence="4" id="KW-1185">Reference proteome</keyword>
<dbReference type="InterPro" id="IPR000219">
    <property type="entry name" value="DH_dom"/>
</dbReference>
<dbReference type="GO" id="GO:0007266">
    <property type="term" value="P:Rho protein signal transduction"/>
    <property type="evidence" value="ECO:0007669"/>
    <property type="project" value="TreeGrafter"/>
</dbReference>
<feature type="region of interest" description="Disordered" evidence="1">
    <location>
        <begin position="652"/>
        <end position="932"/>
    </location>
</feature>
<dbReference type="GO" id="GO:0030139">
    <property type="term" value="C:endocytic vesicle"/>
    <property type="evidence" value="ECO:0007669"/>
    <property type="project" value="TreeGrafter"/>
</dbReference>
<dbReference type="GO" id="GO:0030424">
    <property type="term" value="C:axon"/>
    <property type="evidence" value="ECO:0007669"/>
    <property type="project" value="TreeGrafter"/>
</dbReference>
<dbReference type="InterPro" id="IPR035899">
    <property type="entry name" value="DBL_dom_sf"/>
</dbReference>
<gene>
    <name evidence="3" type="ORF">BINO364_LOCUS3293</name>
</gene>
<dbReference type="GO" id="GO:0005886">
    <property type="term" value="C:plasma membrane"/>
    <property type="evidence" value="ECO:0007669"/>
    <property type="project" value="TreeGrafter"/>
</dbReference>
<reference evidence="3" key="1">
    <citation type="submission" date="2021-12" db="EMBL/GenBank/DDBJ databases">
        <authorList>
            <person name="Martin H S."/>
        </authorList>
    </citation>
    <scope>NUCLEOTIDE SEQUENCE</scope>
</reference>
<feature type="compositionally biased region" description="Polar residues" evidence="1">
    <location>
        <begin position="445"/>
        <end position="466"/>
    </location>
</feature>
<dbReference type="Pfam" id="PF00621">
    <property type="entry name" value="RhoGEF"/>
    <property type="match status" value="1"/>
</dbReference>
<evidence type="ECO:0000313" key="4">
    <source>
        <dbReference type="Proteomes" id="UP000838878"/>
    </source>
</evidence>
<feature type="non-terminal residue" evidence="3">
    <location>
        <position position="1086"/>
    </location>
</feature>
<feature type="domain" description="DH" evidence="2">
    <location>
        <begin position="22"/>
        <end position="213"/>
    </location>
</feature>
<evidence type="ECO:0000313" key="3">
    <source>
        <dbReference type="EMBL" id="CAH0716538.1"/>
    </source>
</evidence>
<evidence type="ECO:0000256" key="1">
    <source>
        <dbReference type="SAM" id="MobiDB-lite"/>
    </source>
</evidence>
<feature type="compositionally biased region" description="Basic and acidic residues" evidence="1">
    <location>
        <begin position="688"/>
        <end position="717"/>
    </location>
</feature>
<feature type="region of interest" description="Disordered" evidence="1">
    <location>
        <begin position="489"/>
        <end position="543"/>
    </location>
</feature>
<feature type="region of interest" description="Disordered" evidence="1">
    <location>
        <begin position="1035"/>
        <end position="1086"/>
    </location>
</feature>
<dbReference type="EMBL" id="OV170231">
    <property type="protein sequence ID" value="CAH0716538.1"/>
    <property type="molecule type" value="Genomic_DNA"/>
</dbReference>
<dbReference type="Gene3D" id="1.20.900.10">
    <property type="entry name" value="Dbl homology (DH) domain"/>
    <property type="match status" value="1"/>
</dbReference>
<feature type="compositionally biased region" description="Basic and acidic residues" evidence="1">
    <location>
        <begin position="806"/>
        <end position="876"/>
    </location>
</feature>
<dbReference type="PROSITE" id="PS50010">
    <property type="entry name" value="DH_2"/>
    <property type="match status" value="1"/>
</dbReference>
<dbReference type="InterPro" id="IPR040181">
    <property type="entry name" value="PKHG5/7"/>
</dbReference>
<dbReference type="PANTHER" id="PTHR13217:SF11">
    <property type="entry name" value="PLECKSTRIN HOMOLOGY DOMAIN-CONTAINING FAMILY G MEMBER 5"/>
    <property type="match status" value="1"/>
</dbReference>
<dbReference type="SMART" id="SM00325">
    <property type="entry name" value="RhoGEF"/>
    <property type="match status" value="1"/>
</dbReference>
<name>A0A8J9UA38_9NEOP</name>
<evidence type="ECO:0000259" key="2">
    <source>
        <dbReference type="PROSITE" id="PS50010"/>
    </source>
</evidence>
<dbReference type="Proteomes" id="UP000838878">
    <property type="component" value="Chromosome 11"/>
</dbReference>
<dbReference type="PANTHER" id="PTHR13217">
    <property type="entry name" value="PLECKSTRIN HOMOLOGY DOMAIN-CONTAINING FAMILY G MEMBER 7"/>
    <property type="match status" value="1"/>
</dbReference>